<gene>
    <name evidence="1" type="ORF">MARPO_0035s0077</name>
</gene>
<dbReference type="EMBL" id="KZ772707">
    <property type="protein sequence ID" value="PTQ41295.1"/>
    <property type="molecule type" value="Genomic_DNA"/>
</dbReference>
<protein>
    <submittedName>
        <fullName evidence="1">Uncharacterized protein</fullName>
    </submittedName>
</protein>
<evidence type="ECO:0000313" key="2">
    <source>
        <dbReference type="Proteomes" id="UP000244005"/>
    </source>
</evidence>
<name>A0A2R6X5B2_MARPO</name>
<dbReference type="Proteomes" id="UP000244005">
    <property type="component" value="Unassembled WGS sequence"/>
</dbReference>
<dbReference type="AlphaFoldDB" id="A0A2R6X5B2"/>
<reference evidence="1" key="2">
    <citation type="submission" date="2017-12" db="EMBL/GenBank/DDBJ databases">
        <title>WGS assembly of Marchantia polymorpha.</title>
        <authorList>
            <person name="Bowman J.L."/>
            <person name="Kohchi T."/>
            <person name="Yamato K.T."/>
            <person name="Jenkins J."/>
            <person name="Shu S."/>
            <person name="Ishizaki K."/>
            <person name="Yamaoka S."/>
            <person name="Nishihama R."/>
            <person name="Nakamura Y."/>
            <person name="Berger F."/>
            <person name="Adam C."/>
            <person name="Aki S.S."/>
            <person name="Althoff F."/>
            <person name="Araki T."/>
            <person name="Arteaga-Vazquez M.A."/>
            <person name="Balasubrmanian S."/>
            <person name="Bauer D."/>
            <person name="Boehm C.R."/>
            <person name="Briginshaw L."/>
            <person name="Caballero-Perez J."/>
            <person name="Catarino B."/>
            <person name="Chen F."/>
            <person name="Chiyoda S."/>
            <person name="Chovatia M."/>
            <person name="Davies K.M."/>
            <person name="Delmans M."/>
            <person name="Demura T."/>
            <person name="Dierschke T."/>
            <person name="Dolan L."/>
            <person name="Dorantes-Acosta A.E."/>
            <person name="Eklund D.M."/>
            <person name="Florent S.N."/>
            <person name="Flores-Sandoval E."/>
            <person name="Fujiyama A."/>
            <person name="Fukuzawa H."/>
            <person name="Galik B."/>
            <person name="Grimanelli D."/>
            <person name="Grimwood J."/>
            <person name="Grossniklaus U."/>
            <person name="Hamada T."/>
            <person name="Haseloff J."/>
            <person name="Hetherington A.J."/>
            <person name="Higo A."/>
            <person name="Hirakawa Y."/>
            <person name="Hundley H.N."/>
            <person name="Ikeda Y."/>
            <person name="Inoue K."/>
            <person name="Inoue S."/>
            <person name="Ishida S."/>
            <person name="Jia Q."/>
            <person name="Kakita M."/>
            <person name="Kanazawa T."/>
            <person name="Kawai Y."/>
            <person name="Kawashima T."/>
            <person name="Kennedy M."/>
            <person name="Kinose K."/>
            <person name="Kinoshita T."/>
            <person name="Kohara Y."/>
            <person name="Koide E."/>
            <person name="Komatsu K."/>
            <person name="Kopischke S."/>
            <person name="Kubo M."/>
            <person name="Kyozuka J."/>
            <person name="Lagercrantz U."/>
            <person name="Lin S.S."/>
            <person name="Lindquist E."/>
            <person name="Lipzen A.M."/>
            <person name="Lu C."/>
            <person name="Luna E.D."/>
            <person name="Martienssen R.A."/>
            <person name="Minamino N."/>
            <person name="Mizutani M."/>
            <person name="Mizutani M."/>
            <person name="Mochizuki N."/>
            <person name="Monte I."/>
            <person name="Mosher R."/>
            <person name="Nagasaki H."/>
            <person name="Nakagami H."/>
            <person name="Naramoto S."/>
            <person name="Nishitani K."/>
            <person name="Ohtani M."/>
            <person name="Okamoto T."/>
            <person name="Okumura M."/>
            <person name="Phillips J."/>
            <person name="Pollak B."/>
            <person name="Reinders A."/>
            <person name="Roevekamp M."/>
            <person name="Sano R."/>
            <person name="Sawa S."/>
            <person name="Schmid M.W."/>
            <person name="Shirakawa M."/>
            <person name="Solano R."/>
            <person name="Spunde A."/>
            <person name="Suetsugu N."/>
            <person name="Sugano S."/>
            <person name="Sugiyama A."/>
            <person name="Sun R."/>
            <person name="Suzuki Y."/>
            <person name="Takenaka M."/>
            <person name="Takezawa D."/>
            <person name="Tomogane H."/>
            <person name="Tsuzuki M."/>
            <person name="Ueda T."/>
            <person name="Umeda M."/>
            <person name="Ward J.M."/>
            <person name="Watanabe Y."/>
            <person name="Yazaki K."/>
            <person name="Yokoyama R."/>
            <person name="Yoshitake Y."/>
            <person name="Yotsui I."/>
            <person name="Zachgo S."/>
            <person name="Schmutz J."/>
        </authorList>
    </citation>
    <scope>NUCLEOTIDE SEQUENCE [LARGE SCALE GENOMIC DNA]</scope>
    <source>
        <strain evidence="1">Tak-1</strain>
    </source>
</reference>
<dbReference type="Gramene" id="Mp6g03040.2">
    <property type="protein sequence ID" value="Mp6g03040.2.cds"/>
    <property type="gene ID" value="Mp6g03040"/>
</dbReference>
<keyword evidence="2" id="KW-1185">Reference proteome</keyword>
<dbReference type="EMBL" id="KZ772707">
    <property type="protein sequence ID" value="PTQ41293.1"/>
    <property type="molecule type" value="Genomic_DNA"/>
</dbReference>
<reference evidence="2" key="1">
    <citation type="journal article" date="2017" name="Cell">
        <title>Insights into land plant evolution garnered from the Marchantia polymorpha genome.</title>
        <authorList>
            <person name="Bowman J.L."/>
            <person name="Kohchi T."/>
            <person name="Yamato K.T."/>
            <person name="Jenkins J."/>
            <person name="Shu S."/>
            <person name="Ishizaki K."/>
            <person name="Yamaoka S."/>
            <person name="Nishihama R."/>
            <person name="Nakamura Y."/>
            <person name="Berger F."/>
            <person name="Adam C."/>
            <person name="Aki S.S."/>
            <person name="Althoff F."/>
            <person name="Araki T."/>
            <person name="Arteaga-Vazquez M.A."/>
            <person name="Balasubrmanian S."/>
            <person name="Barry K."/>
            <person name="Bauer D."/>
            <person name="Boehm C.R."/>
            <person name="Briginshaw L."/>
            <person name="Caballero-Perez J."/>
            <person name="Catarino B."/>
            <person name="Chen F."/>
            <person name="Chiyoda S."/>
            <person name="Chovatia M."/>
            <person name="Davies K.M."/>
            <person name="Delmans M."/>
            <person name="Demura T."/>
            <person name="Dierschke T."/>
            <person name="Dolan L."/>
            <person name="Dorantes-Acosta A.E."/>
            <person name="Eklund D.M."/>
            <person name="Florent S.N."/>
            <person name="Flores-Sandoval E."/>
            <person name="Fujiyama A."/>
            <person name="Fukuzawa H."/>
            <person name="Galik B."/>
            <person name="Grimanelli D."/>
            <person name="Grimwood J."/>
            <person name="Grossniklaus U."/>
            <person name="Hamada T."/>
            <person name="Haseloff J."/>
            <person name="Hetherington A.J."/>
            <person name="Higo A."/>
            <person name="Hirakawa Y."/>
            <person name="Hundley H.N."/>
            <person name="Ikeda Y."/>
            <person name="Inoue K."/>
            <person name="Inoue S.I."/>
            <person name="Ishida S."/>
            <person name="Jia Q."/>
            <person name="Kakita M."/>
            <person name="Kanazawa T."/>
            <person name="Kawai Y."/>
            <person name="Kawashima T."/>
            <person name="Kennedy M."/>
            <person name="Kinose K."/>
            <person name="Kinoshita T."/>
            <person name="Kohara Y."/>
            <person name="Koide E."/>
            <person name="Komatsu K."/>
            <person name="Kopischke S."/>
            <person name="Kubo M."/>
            <person name="Kyozuka J."/>
            <person name="Lagercrantz U."/>
            <person name="Lin S.S."/>
            <person name="Lindquist E."/>
            <person name="Lipzen A.M."/>
            <person name="Lu C.W."/>
            <person name="De Luna E."/>
            <person name="Martienssen R.A."/>
            <person name="Minamino N."/>
            <person name="Mizutani M."/>
            <person name="Mizutani M."/>
            <person name="Mochizuki N."/>
            <person name="Monte I."/>
            <person name="Mosher R."/>
            <person name="Nagasaki H."/>
            <person name="Nakagami H."/>
            <person name="Naramoto S."/>
            <person name="Nishitani K."/>
            <person name="Ohtani M."/>
            <person name="Okamoto T."/>
            <person name="Okumura M."/>
            <person name="Phillips J."/>
            <person name="Pollak B."/>
            <person name="Reinders A."/>
            <person name="Rovekamp M."/>
            <person name="Sano R."/>
            <person name="Sawa S."/>
            <person name="Schmid M.W."/>
            <person name="Shirakawa M."/>
            <person name="Solano R."/>
            <person name="Spunde A."/>
            <person name="Suetsugu N."/>
            <person name="Sugano S."/>
            <person name="Sugiyama A."/>
            <person name="Sun R."/>
            <person name="Suzuki Y."/>
            <person name="Takenaka M."/>
            <person name="Takezawa D."/>
            <person name="Tomogane H."/>
            <person name="Tsuzuki M."/>
            <person name="Ueda T."/>
            <person name="Umeda M."/>
            <person name="Ward J.M."/>
            <person name="Watanabe Y."/>
            <person name="Yazaki K."/>
            <person name="Yokoyama R."/>
            <person name="Yoshitake Y."/>
            <person name="Yotsui I."/>
            <person name="Zachgo S."/>
            <person name="Schmutz J."/>
        </authorList>
    </citation>
    <scope>NUCLEOTIDE SEQUENCE [LARGE SCALE GENOMIC DNA]</scope>
    <source>
        <strain evidence="2">Tak-1</strain>
    </source>
</reference>
<dbReference type="EMBL" id="KZ772707">
    <property type="protein sequence ID" value="PTQ41294.1"/>
    <property type="molecule type" value="Genomic_DNA"/>
</dbReference>
<sequence length="133" mass="15001">MYLSDRDCVLVLLDEAILRHAAPAVQKLVEAIRQATSRASDGQQIEFSEEDWKEWEARHPCRSRLELAPLYAALIETLSEETSHKVSEFPQADGVAPCFQIKEGAFGVWLVQNGAFACEPPVKICRMAEKNWL</sequence>
<evidence type="ECO:0000313" key="1">
    <source>
        <dbReference type="EMBL" id="PTQ41293.1"/>
    </source>
</evidence>
<dbReference type="Gramene" id="Mp6g03040.1">
    <property type="protein sequence ID" value="Mp6g03040.1.cds"/>
    <property type="gene ID" value="Mp6g03040"/>
</dbReference>
<dbReference type="Gramene" id="Mp6g03040.4">
    <property type="protein sequence ID" value="Mp6g03040.4.cds"/>
    <property type="gene ID" value="Mp6g03040"/>
</dbReference>
<proteinExistence type="predicted"/>
<dbReference type="Gramene" id="Mp6g03040.3">
    <property type="protein sequence ID" value="Mp6g03040.3.cds"/>
    <property type="gene ID" value="Mp6g03040"/>
</dbReference>
<accession>A0A2R6X5B2</accession>
<dbReference type="EMBL" id="KZ772707">
    <property type="protein sequence ID" value="PTQ41291.1"/>
    <property type="molecule type" value="Genomic_DNA"/>
</dbReference>
<organism evidence="1 2">
    <name type="scientific">Marchantia polymorpha</name>
    <name type="common">Common liverwort</name>
    <name type="synonym">Marchantia aquatica</name>
    <dbReference type="NCBI Taxonomy" id="3197"/>
    <lineage>
        <taxon>Eukaryota</taxon>
        <taxon>Viridiplantae</taxon>
        <taxon>Streptophyta</taxon>
        <taxon>Embryophyta</taxon>
        <taxon>Marchantiophyta</taxon>
        <taxon>Marchantiopsida</taxon>
        <taxon>Marchantiidae</taxon>
        <taxon>Marchantiales</taxon>
        <taxon>Marchantiaceae</taxon>
        <taxon>Marchantia</taxon>
    </lineage>
</organism>